<dbReference type="GO" id="GO:0006535">
    <property type="term" value="P:cysteine biosynthetic process from serine"/>
    <property type="evidence" value="ECO:0007669"/>
    <property type="project" value="InterPro"/>
</dbReference>
<dbReference type="CDD" id="cd03354">
    <property type="entry name" value="LbH_SAT"/>
    <property type="match status" value="1"/>
</dbReference>
<dbReference type="InterPro" id="IPR011004">
    <property type="entry name" value="Trimer_LpxA-like_sf"/>
</dbReference>
<keyword evidence="3" id="KW-0677">Repeat</keyword>
<dbReference type="EMBL" id="CP000155">
    <property type="protein sequence ID" value="ABC32806.1"/>
    <property type="molecule type" value="Genomic_DNA"/>
</dbReference>
<dbReference type="OrthoDB" id="9801456at2"/>
<dbReference type="GO" id="GO:0009001">
    <property type="term" value="F:serine O-acetyltransferase activity"/>
    <property type="evidence" value="ECO:0007669"/>
    <property type="project" value="UniProtKB-EC"/>
</dbReference>
<dbReference type="PIRSF" id="PIRSF000441">
    <property type="entry name" value="CysE"/>
    <property type="match status" value="1"/>
</dbReference>
<keyword evidence="6" id="KW-1133">Transmembrane helix</keyword>
<evidence type="ECO:0000256" key="3">
    <source>
        <dbReference type="ARBA" id="ARBA00022737"/>
    </source>
</evidence>
<dbReference type="EC" id="2.3.1.30" evidence="5"/>
<evidence type="ECO:0000256" key="5">
    <source>
        <dbReference type="PIRNR" id="PIRNR000441"/>
    </source>
</evidence>
<evidence type="ECO:0000256" key="2">
    <source>
        <dbReference type="ARBA" id="ARBA00022679"/>
    </source>
</evidence>
<dbReference type="PROSITE" id="PS00101">
    <property type="entry name" value="HEXAPEP_TRANSFERASES"/>
    <property type="match status" value="1"/>
</dbReference>
<dbReference type="GO" id="GO:0005737">
    <property type="term" value="C:cytoplasm"/>
    <property type="evidence" value="ECO:0007669"/>
    <property type="project" value="InterPro"/>
</dbReference>
<dbReference type="InterPro" id="IPR018357">
    <property type="entry name" value="Hexapep_transf_CS"/>
</dbReference>
<keyword evidence="6" id="KW-0472">Membrane</keyword>
<dbReference type="STRING" id="349521.HCH_06160"/>
<organism evidence="7 8">
    <name type="scientific">Hahella chejuensis (strain KCTC 2396)</name>
    <dbReference type="NCBI Taxonomy" id="349521"/>
    <lineage>
        <taxon>Bacteria</taxon>
        <taxon>Pseudomonadati</taxon>
        <taxon>Pseudomonadota</taxon>
        <taxon>Gammaproteobacteria</taxon>
        <taxon>Oceanospirillales</taxon>
        <taxon>Hahellaceae</taxon>
        <taxon>Hahella</taxon>
    </lineage>
</organism>
<reference evidence="7 8" key="1">
    <citation type="journal article" date="2005" name="Nucleic Acids Res.">
        <title>Genomic blueprint of Hahella chejuensis, a marine microbe producing an algicidal agent.</title>
        <authorList>
            <person name="Jeong H."/>
            <person name="Yim J.H."/>
            <person name="Lee C."/>
            <person name="Choi S.-H."/>
            <person name="Park Y.K."/>
            <person name="Yoon S.H."/>
            <person name="Hur C.-G."/>
            <person name="Kang H.-Y."/>
            <person name="Kim D."/>
            <person name="Lee H.H."/>
            <person name="Park K.H."/>
            <person name="Park S.-H."/>
            <person name="Park H.-S."/>
            <person name="Lee H.K."/>
            <person name="Oh T.K."/>
            <person name="Kim J.F."/>
        </authorList>
    </citation>
    <scope>NUCLEOTIDE SEQUENCE [LARGE SCALE GENOMIC DNA]</scope>
    <source>
        <strain evidence="7 8">KCTC 2396</strain>
    </source>
</reference>
<protein>
    <recommendedName>
        <fullName evidence="5">Serine acetyltransferase</fullName>
        <ecNumber evidence="5">2.3.1.30</ecNumber>
    </recommendedName>
</protein>
<dbReference type="InterPro" id="IPR005881">
    <property type="entry name" value="Ser_O-AcTrfase"/>
</dbReference>
<dbReference type="KEGG" id="hch:HCH_06160"/>
<name>Q2S968_HAHCH</name>
<evidence type="ECO:0000256" key="4">
    <source>
        <dbReference type="ARBA" id="ARBA00023315"/>
    </source>
</evidence>
<accession>Q2S968</accession>
<dbReference type="HOGENOM" id="CLU_051638_10_2_6"/>
<sequence>MGLISLIKADVKFKQQWFLSQKSWFTRNVRVFLEPGTIAVIVYRYGSWARTIKPALLRIPLYIPYALGKVLVVLGFGIYIPSKAKIGPGFVIHNFSNIFISEGEIGGNCIVFQGVTTGHLREQPEPPKLGDNVFLGAGAKVLGSVKIGDNVVVGANSVVISDVPDNCTVMGNPARIISRETNWMAEKREGKKVVNY</sequence>
<dbReference type="Proteomes" id="UP000000238">
    <property type="component" value="Chromosome"/>
</dbReference>
<evidence type="ECO:0000313" key="7">
    <source>
        <dbReference type="EMBL" id="ABC32806.1"/>
    </source>
</evidence>
<keyword evidence="6" id="KW-0812">Transmembrane</keyword>
<keyword evidence="4 5" id="KW-0012">Acyltransferase</keyword>
<dbReference type="InterPro" id="IPR001451">
    <property type="entry name" value="Hexapep"/>
</dbReference>
<dbReference type="Gene3D" id="2.160.10.10">
    <property type="entry name" value="Hexapeptide repeat proteins"/>
    <property type="match status" value="1"/>
</dbReference>
<proteinExistence type="inferred from homology"/>
<feature type="transmembrane region" description="Helical" evidence="6">
    <location>
        <begin position="62"/>
        <end position="80"/>
    </location>
</feature>
<gene>
    <name evidence="7" type="ordered locus">HCH_06160</name>
</gene>
<keyword evidence="2 5" id="KW-0808">Transferase</keyword>
<dbReference type="eggNOG" id="COG1045">
    <property type="taxonomic scope" value="Bacteria"/>
</dbReference>
<evidence type="ECO:0000256" key="1">
    <source>
        <dbReference type="ARBA" id="ARBA00007274"/>
    </source>
</evidence>
<dbReference type="PANTHER" id="PTHR42811">
    <property type="entry name" value="SERINE ACETYLTRANSFERASE"/>
    <property type="match status" value="1"/>
</dbReference>
<evidence type="ECO:0000313" key="8">
    <source>
        <dbReference type="Proteomes" id="UP000000238"/>
    </source>
</evidence>
<dbReference type="Pfam" id="PF00132">
    <property type="entry name" value="Hexapep"/>
    <property type="match status" value="1"/>
</dbReference>
<comment type="catalytic activity">
    <reaction evidence="5">
        <text>L-serine + acetyl-CoA = O-acetyl-L-serine + CoA</text>
        <dbReference type="Rhea" id="RHEA:24560"/>
        <dbReference type="ChEBI" id="CHEBI:33384"/>
        <dbReference type="ChEBI" id="CHEBI:57287"/>
        <dbReference type="ChEBI" id="CHEBI:57288"/>
        <dbReference type="ChEBI" id="CHEBI:58340"/>
        <dbReference type="EC" id="2.3.1.30"/>
    </reaction>
</comment>
<evidence type="ECO:0000256" key="6">
    <source>
        <dbReference type="SAM" id="Phobius"/>
    </source>
</evidence>
<dbReference type="InterPro" id="IPR045304">
    <property type="entry name" value="LbH_SAT"/>
</dbReference>
<dbReference type="SUPFAM" id="SSF51161">
    <property type="entry name" value="Trimeric LpxA-like enzymes"/>
    <property type="match status" value="1"/>
</dbReference>
<keyword evidence="8" id="KW-1185">Reference proteome</keyword>
<dbReference type="AlphaFoldDB" id="Q2S968"/>
<comment type="similarity">
    <text evidence="1 5">Belongs to the transferase hexapeptide repeat family.</text>
</comment>